<evidence type="ECO:0000256" key="2">
    <source>
        <dbReference type="SAM" id="MobiDB-lite"/>
    </source>
</evidence>
<evidence type="ECO:0000256" key="3">
    <source>
        <dbReference type="SAM" id="Phobius"/>
    </source>
</evidence>
<dbReference type="EMBL" id="MFCA01000022">
    <property type="protein sequence ID" value="OGE01898.1"/>
    <property type="molecule type" value="Genomic_DNA"/>
</dbReference>
<evidence type="ECO:0000256" key="1">
    <source>
        <dbReference type="ARBA" id="ARBA00022729"/>
    </source>
</evidence>
<accession>A0A1F5HCQ1</accession>
<protein>
    <recommendedName>
        <fullName evidence="4">DUF4352 domain-containing protein</fullName>
    </recommendedName>
</protein>
<keyword evidence="3" id="KW-0472">Membrane</keyword>
<dbReference type="AlphaFoldDB" id="A0A1F5HCQ1"/>
<keyword evidence="3" id="KW-1133">Transmembrane helix</keyword>
<dbReference type="InterPro" id="IPR029050">
    <property type="entry name" value="Immunoprotect_excell_Ig-like"/>
</dbReference>
<evidence type="ECO:0000313" key="6">
    <source>
        <dbReference type="Proteomes" id="UP000176751"/>
    </source>
</evidence>
<feature type="region of interest" description="Disordered" evidence="2">
    <location>
        <begin position="1"/>
        <end position="36"/>
    </location>
</feature>
<evidence type="ECO:0000259" key="4">
    <source>
        <dbReference type="Pfam" id="PF11611"/>
    </source>
</evidence>
<keyword evidence="1" id="KW-0732">Signal</keyword>
<proteinExistence type="predicted"/>
<comment type="caution">
    <text evidence="5">The sequence shown here is derived from an EMBL/GenBank/DDBJ whole genome shotgun (WGS) entry which is preliminary data.</text>
</comment>
<keyword evidence="3" id="KW-0812">Transmembrane</keyword>
<dbReference type="InterPro" id="IPR029051">
    <property type="entry name" value="DUF4352"/>
</dbReference>
<feature type="region of interest" description="Disordered" evidence="2">
    <location>
        <begin position="108"/>
        <end position="131"/>
    </location>
</feature>
<dbReference type="Pfam" id="PF11611">
    <property type="entry name" value="DUF4352"/>
    <property type="match status" value="1"/>
</dbReference>
<organism evidence="5 6">
    <name type="scientific">Candidatus Curtissbacteria bacterium RIFOXYA1_FULL_41_14</name>
    <dbReference type="NCBI Taxonomy" id="1797737"/>
    <lineage>
        <taxon>Bacteria</taxon>
        <taxon>Candidatus Curtissiibacteriota</taxon>
    </lineage>
</organism>
<evidence type="ECO:0000313" key="5">
    <source>
        <dbReference type="EMBL" id="OGE01898.1"/>
    </source>
</evidence>
<gene>
    <name evidence="5" type="ORF">A2196_04795</name>
</gene>
<reference evidence="5 6" key="1">
    <citation type="journal article" date="2016" name="Nat. Commun.">
        <title>Thousands of microbial genomes shed light on interconnected biogeochemical processes in an aquifer system.</title>
        <authorList>
            <person name="Anantharaman K."/>
            <person name="Brown C.T."/>
            <person name="Hug L.A."/>
            <person name="Sharon I."/>
            <person name="Castelle C.J."/>
            <person name="Probst A.J."/>
            <person name="Thomas B.C."/>
            <person name="Singh A."/>
            <person name="Wilkins M.J."/>
            <person name="Karaoz U."/>
            <person name="Brodie E.L."/>
            <person name="Williams K.H."/>
            <person name="Hubbard S.S."/>
            <person name="Banfield J.F."/>
        </authorList>
    </citation>
    <scope>NUCLEOTIDE SEQUENCE [LARGE SCALE GENOMIC DNA]</scope>
</reference>
<feature type="transmembrane region" description="Helical" evidence="3">
    <location>
        <begin position="78"/>
        <end position="99"/>
    </location>
</feature>
<dbReference type="STRING" id="1797737.A2196_04795"/>
<dbReference type="Proteomes" id="UP000176751">
    <property type="component" value="Unassembled WGS sequence"/>
</dbReference>
<name>A0A1F5HCQ1_9BACT</name>
<feature type="domain" description="DUF4352" evidence="4">
    <location>
        <begin position="166"/>
        <end position="254"/>
    </location>
</feature>
<feature type="compositionally biased region" description="Polar residues" evidence="2">
    <location>
        <begin position="23"/>
        <end position="32"/>
    </location>
</feature>
<dbReference type="Gene3D" id="2.60.40.1240">
    <property type="match status" value="1"/>
</dbReference>
<sequence length="269" mass="28143">MPDSEELDELKETPGDPAEPATTKASPFSQKSKSPEDLLAEAKILSNLSISSQEVTSQGKEASSFNGSKSGGGGLGQAMGLFFAAVILIIISGTGGFYLGKNSSVQTVSNNSGVPATNEPAGSLQSAAEPTPTPLLEQPDAIGDEVKLASGLTLILERAWIDSAYSKSKTALPTEAQVNVEVTFTNNESVAMSYTPSLFLLKDSKNLEYKPVAGTSGEYKPLVLGSLLPEGSVKGGISFIVPKGEKAFRLIYEDAEVIFSLSTQINTSN</sequence>